<dbReference type="GO" id="GO:1901678">
    <property type="term" value="P:iron coordination entity transport"/>
    <property type="evidence" value="ECO:0007669"/>
    <property type="project" value="UniProtKB-ARBA"/>
</dbReference>
<organism evidence="8 9">
    <name type="scientific">Volucribacter psittacicida</name>
    <dbReference type="NCBI Taxonomy" id="203482"/>
    <lineage>
        <taxon>Bacteria</taxon>
        <taxon>Pseudomonadati</taxon>
        <taxon>Pseudomonadota</taxon>
        <taxon>Gammaproteobacteria</taxon>
        <taxon>Pasteurellales</taxon>
        <taxon>Pasteurellaceae</taxon>
        <taxon>Volucribacter</taxon>
    </lineage>
</organism>
<evidence type="ECO:0000256" key="5">
    <source>
        <dbReference type="ARBA" id="ARBA00022729"/>
    </source>
</evidence>
<keyword evidence="4" id="KW-0410">Iron transport</keyword>
<dbReference type="Pfam" id="PF01497">
    <property type="entry name" value="Peripla_BP_2"/>
    <property type="match status" value="1"/>
</dbReference>
<keyword evidence="3" id="KW-0813">Transport</keyword>
<comment type="subcellular location">
    <subcellularLocation>
        <location evidence="1">Cell envelope</location>
    </subcellularLocation>
</comment>
<dbReference type="AlphaFoldDB" id="A0A4R1G4I9"/>
<evidence type="ECO:0000259" key="7">
    <source>
        <dbReference type="PROSITE" id="PS50983"/>
    </source>
</evidence>
<evidence type="ECO:0000313" key="9">
    <source>
        <dbReference type="Proteomes" id="UP000294702"/>
    </source>
</evidence>
<evidence type="ECO:0000256" key="6">
    <source>
        <dbReference type="SAM" id="SignalP"/>
    </source>
</evidence>
<dbReference type="PANTHER" id="PTHR30532:SF1">
    <property type="entry name" value="IRON(3+)-HYDROXAMATE-BINDING PROTEIN FHUD"/>
    <property type="match status" value="1"/>
</dbReference>
<dbReference type="EMBL" id="SMFT01000002">
    <property type="protein sequence ID" value="TCJ98571.1"/>
    <property type="molecule type" value="Genomic_DNA"/>
</dbReference>
<keyword evidence="4" id="KW-0408">Iron</keyword>
<accession>A0A4R1G4I9</accession>
<evidence type="ECO:0000256" key="4">
    <source>
        <dbReference type="ARBA" id="ARBA00022496"/>
    </source>
</evidence>
<keyword evidence="9" id="KW-1185">Reference proteome</keyword>
<feature type="signal peptide" evidence="6">
    <location>
        <begin position="1"/>
        <end position="22"/>
    </location>
</feature>
<dbReference type="PANTHER" id="PTHR30532">
    <property type="entry name" value="IRON III DICITRATE-BINDING PERIPLASMIC PROTEIN"/>
    <property type="match status" value="1"/>
</dbReference>
<dbReference type="Proteomes" id="UP000294702">
    <property type="component" value="Unassembled WGS sequence"/>
</dbReference>
<keyword evidence="4" id="KW-0406">Ion transport</keyword>
<feature type="chain" id="PRO_5020683305" evidence="6">
    <location>
        <begin position="23"/>
        <end position="295"/>
    </location>
</feature>
<dbReference type="CDD" id="cd01146">
    <property type="entry name" value="FhuD"/>
    <property type="match status" value="1"/>
</dbReference>
<gene>
    <name evidence="8" type="ORF">EV694_0982</name>
</gene>
<proteinExistence type="inferred from homology"/>
<dbReference type="SUPFAM" id="SSF53807">
    <property type="entry name" value="Helical backbone' metal receptor"/>
    <property type="match status" value="1"/>
</dbReference>
<dbReference type="Gene3D" id="3.40.50.1980">
    <property type="entry name" value="Nitrogenase molybdenum iron protein domain"/>
    <property type="match status" value="2"/>
</dbReference>
<comment type="similarity">
    <text evidence="2">Belongs to the bacterial solute-binding protein 8 family.</text>
</comment>
<evidence type="ECO:0000256" key="1">
    <source>
        <dbReference type="ARBA" id="ARBA00004196"/>
    </source>
</evidence>
<dbReference type="PROSITE" id="PS50983">
    <property type="entry name" value="FE_B12_PBP"/>
    <property type="match status" value="1"/>
</dbReference>
<evidence type="ECO:0000256" key="3">
    <source>
        <dbReference type="ARBA" id="ARBA00022448"/>
    </source>
</evidence>
<comment type="caution">
    <text evidence="8">The sequence shown here is derived from an EMBL/GenBank/DDBJ whole genome shotgun (WGS) entry which is preliminary data.</text>
</comment>
<sequence>MKKILFIFTALCCCFFAVLAQAQMGSDRYASLDWTVAETLLALGVEPVAIGDVEAYKKWVAKPSLPPKIIDLGLRHQPNLEQVAWLAKQDSEQPLIFINTPFYAMASATLKPFAQVEMVDFYQAGNAWQNIVTATQQVANLAGRTDDAEKLLANFDKQIAQLVPQAQPFTSRPIALVQFIDTRHLRIYAENSLLGAVLKQLGFHNAWQGEYNIWGFATINITQLSQLPQNVRLVVIKPYPANVVQALSHNSLWQYLKLNENTLVLPAIWTFGGIPSAQRFAQTLVQALQTGGEPW</sequence>
<dbReference type="InterPro" id="IPR002491">
    <property type="entry name" value="ABC_transptr_periplasmic_BD"/>
</dbReference>
<evidence type="ECO:0000313" key="8">
    <source>
        <dbReference type="EMBL" id="TCJ98571.1"/>
    </source>
</evidence>
<feature type="domain" description="Fe/B12 periplasmic-binding" evidence="7">
    <location>
        <begin position="28"/>
        <end position="292"/>
    </location>
</feature>
<dbReference type="PRINTS" id="PR01715">
    <property type="entry name" value="FERRIBNDNGPP"/>
</dbReference>
<protein>
    <submittedName>
        <fullName evidence="8">Iron complex transport system substrate-binding protein</fullName>
    </submittedName>
</protein>
<name>A0A4R1G4I9_9PAST</name>
<reference evidence="8 9" key="1">
    <citation type="submission" date="2019-03" db="EMBL/GenBank/DDBJ databases">
        <title>Genomic Encyclopedia of Type Strains, Phase IV (KMG-IV): sequencing the most valuable type-strain genomes for metagenomic binning, comparative biology and taxonomic classification.</title>
        <authorList>
            <person name="Goeker M."/>
        </authorList>
    </citation>
    <scope>NUCLEOTIDE SEQUENCE [LARGE SCALE GENOMIC DNA]</scope>
    <source>
        <strain evidence="8 9">DSM 15534</strain>
    </source>
</reference>
<evidence type="ECO:0000256" key="2">
    <source>
        <dbReference type="ARBA" id="ARBA00008814"/>
    </source>
</evidence>
<dbReference type="InterPro" id="IPR051313">
    <property type="entry name" value="Bact_iron-sidero_bind"/>
</dbReference>
<keyword evidence="5 6" id="KW-0732">Signal</keyword>
<dbReference type="GO" id="GO:0030288">
    <property type="term" value="C:outer membrane-bounded periplasmic space"/>
    <property type="evidence" value="ECO:0007669"/>
    <property type="project" value="TreeGrafter"/>
</dbReference>